<evidence type="ECO:0000313" key="3">
    <source>
        <dbReference type="Proteomes" id="UP000295684"/>
    </source>
</evidence>
<gene>
    <name evidence="2" type="ORF">EV200_105439</name>
    <name evidence="1" type="ORF">GCM10011413_32970</name>
</gene>
<sequence>MPAEIPVTSSLFKVKEITYTFNAQEYVSFLNHCEDFMSVEKENFEVVLDSISERLINCADANTPIGEIRPQIKLLKELGFFLKNIVSIEATE</sequence>
<dbReference type="OrthoDB" id="768501at2"/>
<protein>
    <submittedName>
        <fullName evidence="2">Uncharacterized protein</fullName>
    </submittedName>
</protein>
<reference evidence="1" key="1">
    <citation type="journal article" date="2014" name="Int. J. Syst. Evol. Microbiol.">
        <title>Complete genome of a new Firmicutes species belonging to the dominant human colonic microbiota ('Ruminococcus bicirculans') reveals two chromosomes and a selective capacity to utilize plant glucans.</title>
        <authorList>
            <consortium name="NISC Comparative Sequencing Program"/>
            <person name="Wegmann U."/>
            <person name="Louis P."/>
            <person name="Goesmann A."/>
            <person name="Henrissat B."/>
            <person name="Duncan S.H."/>
            <person name="Flint H.J."/>
        </authorList>
    </citation>
    <scope>NUCLEOTIDE SEQUENCE</scope>
    <source>
        <strain evidence="1">CGMCC 1.15644</strain>
    </source>
</reference>
<proteinExistence type="predicted"/>
<dbReference type="AlphaFoldDB" id="A0A4R2HC24"/>
<reference evidence="1" key="4">
    <citation type="submission" date="2024-05" db="EMBL/GenBank/DDBJ databases">
        <authorList>
            <person name="Sun Q."/>
            <person name="Zhou Y."/>
        </authorList>
    </citation>
    <scope>NUCLEOTIDE SEQUENCE</scope>
    <source>
        <strain evidence="1">CGMCC 1.15644</strain>
    </source>
</reference>
<evidence type="ECO:0000313" key="2">
    <source>
        <dbReference type="EMBL" id="TCO23964.1"/>
    </source>
</evidence>
<dbReference type="EMBL" id="BMJO01000005">
    <property type="protein sequence ID" value="GGE63934.1"/>
    <property type="molecule type" value="Genomic_DNA"/>
</dbReference>
<dbReference type="Proteomes" id="UP000622648">
    <property type="component" value="Unassembled WGS sequence"/>
</dbReference>
<comment type="caution">
    <text evidence="2">The sequence shown here is derived from an EMBL/GenBank/DDBJ whole genome shotgun (WGS) entry which is preliminary data.</text>
</comment>
<keyword evidence="4" id="KW-1185">Reference proteome</keyword>
<accession>A0A4R2HC24</accession>
<reference evidence="4" key="2">
    <citation type="journal article" date="2019" name="Int. J. Syst. Evol. Microbiol.">
        <title>The Global Catalogue of Microorganisms (GCM) 10K type strain sequencing project: providing services to taxonomists for standard genome sequencing and annotation.</title>
        <authorList>
            <consortium name="The Broad Institute Genomics Platform"/>
            <consortium name="The Broad Institute Genome Sequencing Center for Infectious Disease"/>
            <person name="Wu L."/>
            <person name="Ma J."/>
        </authorList>
    </citation>
    <scope>NUCLEOTIDE SEQUENCE [LARGE SCALE GENOMIC DNA]</scope>
    <source>
        <strain evidence="4">CGMCC 1.15644</strain>
    </source>
</reference>
<evidence type="ECO:0000313" key="1">
    <source>
        <dbReference type="EMBL" id="GGE63934.1"/>
    </source>
</evidence>
<organism evidence="2 3">
    <name type="scientific">Pedobacter psychrotolerans</name>
    <dbReference type="NCBI Taxonomy" id="1843235"/>
    <lineage>
        <taxon>Bacteria</taxon>
        <taxon>Pseudomonadati</taxon>
        <taxon>Bacteroidota</taxon>
        <taxon>Sphingobacteriia</taxon>
        <taxon>Sphingobacteriales</taxon>
        <taxon>Sphingobacteriaceae</taxon>
        <taxon>Pedobacter</taxon>
    </lineage>
</organism>
<dbReference type="RefSeq" id="WP_132534088.1">
    <property type="nucleotide sequence ID" value="NZ_BMJO01000005.1"/>
</dbReference>
<dbReference type="Proteomes" id="UP000295684">
    <property type="component" value="Unassembled WGS sequence"/>
</dbReference>
<reference evidence="2 3" key="3">
    <citation type="submission" date="2019-03" db="EMBL/GenBank/DDBJ databases">
        <title>Genomic Encyclopedia of Type Strains, Phase IV (KMG-IV): sequencing the most valuable type-strain genomes for metagenomic binning, comparative biology and taxonomic classification.</title>
        <authorList>
            <person name="Goeker M."/>
        </authorList>
    </citation>
    <scope>NUCLEOTIDE SEQUENCE [LARGE SCALE GENOMIC DNA]</scope>
    <source>
        <strain evidence="2 3">DSM 103236</strain>
    </source>
</reference>
<dbReference type="EMBL" id="SLWO01000005">
    <property type="protein sequence ID" value="TCO23964.1"/>
    <property type="molecule type" value="Genomic_DNA"/>
</dbReference>
<name>A0A4R2HC24_9SPHI</name>
<evidence type="ECO:0000313" key="4">
    <source>
        <dbReference type="Proteomes" id="UP000622648"/>
    </source>
</evidence>